<dbReference type="AlphaFoldDB" id="A0AAD5BPA9"/>
<evidence type="ECO:0000313" key="2">
    <source>
        <dbReference type="Proteomes" id="UP001206925"/>
    </source>
</evidence>
<protein>
    <submittedName>
        <fullName evidence="1">Uncharacterized protein</fullName>
    </submittedName>
</protein>
<comment type="caution">
    <text evidence="1">The sequence shown here is derived from an EMBL/GenBank/DDBJ whole genome shotgun (WGS) entry which is preliminary data.</text>
</comment>
<name>A0AAD5BPA9_AMBAR</name>
<evidence type="ECO:0000313" key="1">
    <source>
        <dbReference type="EMBL" id="KAI7725839.1"/>
    </source>
</evidence>
<dbReference type="EMBL" id="JAMZMK010011845">
    <property type="protein sequence ID" value="KAI7725839.1"/>
    <property type="molecule type" value="Genomic_DNA"/>
</dbReference>
<organism evidence="1 2">
    <name type="scientific">Ambrosia artemisiifolia</name>
    <name type="common">Common ragweed</name>
    <dbReference type="NCBI Taxonomy" id="4212"/>
    <lineage>
        <taxon>Eukaryota</taxon>
        <taxon>Viridiplantae</taxon>
        <taxon>Streptophyta</taxon>
        <taxon>Embryophyta</taxon>
        <taxon>Tracheophyta</taxon>
        <taxon>Spermatophyta</taxon>
        <taxon>Magnoliopsida</taxon>
        <taxon>eudicotyledons</taxon>
        <taxon>Gunneridae</taxon>
        <taxon>Pentapetalae</taxon>
        <taxon>asterids</taxon>
        <taxon>campanulids</taxon>
        <taxon>Asterales</taxon>
        <taxon>Asteraceae</taxon>
        <taxon>Asteroideae</taxon>
        <taxon>Heliantheae alliance</taxon>
        <taxon>Heliantheae</taxon>
        <taxon>Ambrosia</taxon>
    </lineage>
</organism>
<dbReference type="Proteomes" id="UP001206925">
    <property type="component" value="Unassembled WGS sequence"/>
</dbReference>
<reference evidence="1" key="1">
    <citation type="submission" date="2022-06" db="EMBL/GenBank/DDBJ databases">
        <title>Uncovering the hologenomic basis of an extraordinary plant invasion.</title>
        <authorList>
            <person name="Bieker V.C."/>
            <person name="Martin M.D."/>
            <person name="Gilbert T."/>
            <person name="Hodgins K."/>
            <person name="Battlay P."/>
            <person name="Petersen B."/>
            <person name="Wilson J."/>
        </authorList>
    </citation>
    <scope>NUCLEOTIDE SEQUENCE</scope>
    <source>
        <strain evidence="1">AA19_3_7</strain>
        <tissue evidence="1">Leaf</tissue>
    </source>
</reference>
<accession>A0AAD5BPA9</accession>
<proteinExistence type="predicted"/>
<keyword evidence="2" id="KW-1185">Reference proteome</keyword>
<gene>
    <name evidence="1" type="ORF">M8C21_014622</name>
</gene>
<sequence>MNQPKAGKKVLDNELRVFADSDVSQRKEDEQLERILYKLLKLTTLWFQNLMELENRVGVNT</sequence>
<feature type="non-terminal residue" evidence="1">
    <location>
        <position position="61"/>
    </location>
</feature>